<dbReference type="AlphaFoldDB" id="A0A1S8S6J4"/>
<dbReference type="SUPFAM" id="SSF140566">
    <property type="entry name" value="FlgN-like"/>
    <property type="match status" value="1"/>
</dbReference>
<accession>A0A1S8S6J4</accession>
<comment type="caution">
    <text evidence="3">The sequence shown here is derived from an EMBL/GenBank/DDBJ whole genome shotgun (WGS) entry which is preliminary data.</text>
</comment>
<protein>
    <submittedName>
        <fullName evidence="3">FlgN protein</fullName>
    </submittedName>
</protein>
<dbReference type="Pfam" id="PF05130">
    <property type="entry name" value="FlgN"/>
    <property type="match status" value="1"/>
</dbReference>
<sequence length="136" mass="15979">MINELITLIQSQEEELQRLLELLETQYKMIMSKDVFGLEGLVDKINECGKKIAKQEIERRNILGDNGITEVVNNSNNEELRENYNNIKRTLNSVISQKETNDMLLKQQILFNNKMLEIMNPRREIKTYNSYGNLSR</sequence>
<organism evidence="3 4">
    <name type="scientific">Clostridium beijerinckii</name>
    <name type="common">Clostridium MP</name>
    <dbReference type="NCBI Taxonomy" id="1520"/>
    <lineage>
        <taxon>Bacteria</taxon>
        <taxon>Bacillati</taxon>
        <taxon>Bacillota</taxon>
        <taxon>Clostridia</taxon>
        <taxon>Eubacteriales</taxon>
        <taxon>Clostridiaceae</taxon>
        <taxon>Clostridium</taxon>
    </lineage>
</organism>
<dbReference type="InterPro" id="IPR007809">
    <property type="entry name" value="FlgN-like"/>
</dbReference>
<evidence type="ECO:0000313" key="3">
    <source>
        <dbReference type="EMBL" id="OOM60935.1"/>
    </source>
</evidence>
<feature type="coiled-coil region" evidence="2">
    <location>
        <begin position="2"/>
        <end position="33"/>
    </location>
</feature>
<gene>
    <name evidence="3" type="ORF">CLBCK_26520</name>
</gene>
<proteinExistence type="predicted"/>
<evidence type="ECO:0000256" key="2">
    <source>
        <dbReference type="SAM" id="Coils"/>
    </source>
</evidence>
<evidence type="ECO:0000313" key="4">
    <source>
        <dbReference type="Proteomes" id="UP000190973"/>
    </source>
</evidence>
<dbReference type="Gene3D" id="1.20.58.300">
    <property type="entry name" value="FlgN-like"/>
    <property type="match status" value="1"/>
</dbReference>
<keyword evidence="1" id="KW-1005">Bacterial flagellum biogenesis</keyword>
<dbReference type="GO" id="GO:0044780">
    <property type="term" value="P:bacterial-type flagellum assembly"/>
    <property type="evidence" value="ECO:0007669"/>
    <property type="project" value="InterPro"/>
</dbReference>
<dbReference type="InterPro" id="IPR036679">
    <property type="entry name" value="FlgN-like_sf"/>
</dbReference>
<keyword evidence="2" id="KW-0175">Coiled coil</keyword>
<dbReference type="Proteomes" id="UP000190973">
    <property type="component" value="Unassembled WGS sequence"/>
</dbReference>
<dbReference type="RefSeq" id="WP_077839170.1">
    <property type="nucleotide sequence ID" value="NZ_JABTAE010000001.1"/>
</dbReference>
<dbReference type="EMBL" id="LZZI01000044">
    <property type="protein sequence ID" value="OOM60935.1"/>
    <property type="molecule type" value="Genomic_DNA"/>
</dbReference>
<evidence type="ECO:0000256" key="1">
    <source>
        <dbReference type="ARBA" id="ARBA00022795"/>
    </source>
</evidence>
<name>A0A1S8S6J4_CLOBE</name>
<reference evidence="3 4" key="1">
    <citation type="submission" date="2016-05" db="EMBL/GenBank/DDBJ databases">
        <title>Microbial solvent formation.</title>
        <authorList>
            <person name="Poehlein A."/>
            <person name="Montoya Solano J.D."/>
            <person name="Flitsch S."/>
            <person name="Krabben P."/>
            <person name="Duerre P."/>
            <person name="Daniel R."/>
        </authorList>
    </citation>
    <scope>NUCLEOTIDE SEQUENCE [LARGE SCALE GENOMIC DNA]</scope>
    <source>
        <strain evidence="3 4">DSM 53</strain>
    </source>
</reference>